<feature type="repeat" description="WD" evidence="3">
    <location>
        <begin position="1167"/>
        <end position="1208"/>
    </location>
</feature>
<sequence>MAAFRHGRFVEQLAFVQFRPLIMLYFLAYHGKAIIEIDPQKNSIIDGIRINFCMSDDGTKTLSIKRRKPALSTMTSIDKDSDRSHRILENEPQDIGRQQVEILVVKAINLPILKNKLGKERRFYVTITDGTTTKKSKIMNSLNRSVMWDQTMDGFTDTSNIKLSLFAEYQMHKDKLLGSVKINAKPSIDSSYLLESDVVPDLTVVVTVHMHDLVQVASDALREIEAEVVEVNILAEWKGAMDNIVWVMDVIGNLAQARFIHMRKWFGWFSLPFQRHLLIAQFEHDENIRALINAMRSAFDLVQAESLLKNIKPNSHQALTLKVMLRHINICSDVIKRYAEDNGFKKMLLLNVSGGIAKEIQTLCETLGKLRQDLLDGAVISTQIAVEKIKRNIDIKMNEFPYKPGWRSISNVERNGCLPGTRTDFLNYITRWVDDPSSKPGLVLLGKAGTGKSTIGHEIALRFQLEDRLGSYFSFFRTEKSKHEDHHLFTTIIHDLARRYPSFKSAIGSLIKDDKLLQSTDNFNLLFDTLLLGALRRISMDGPILIIIDALDESAHPTGRAGLAAFLTRSISKLPTNFRVFITSRLDGDIKDWFANSERSLFEVLEMDDPKLAKTVDDIRLFFEDHHNLPPVLFQEYGLELIEKSQGLFQWAAVACAHINEPPPGWTQVDCLRGLLVRQHADKKYAQPLNRPLYELYDTVLAVHFNTEIACDRFRSVMGHLLAAMVPFSVNLLTAIRKSIPSSEQEHEEAVLVILKYLGSLLSNVTAEDHELPIVPLHTSFRDYLTEVVKEGDSFYVNLQKSHYDLACSCLYAMLKELKFNICALESSYISNHDIEDLDHRIQKHIRPVLLYACQFWSDHLNNLPFGEVIFHHIHRFLEEKFLFWLEVMSVTDTLPLGVQALTVLKQWMMSCTDSSTVSGDKWNQLNTLIMDARRFIRYFSTPIAVSAPHIYISALPFTPTASKVYQNYACAFLNTISLDCGQQINWHALEMSIALTGCVNSMAFSPDGRYIVASLSDWTIRIFDATTGTMKGKPLTGPKGRFATRSVAFSHDGKWVASGSYDGDVHLWNASTYEMEKGPLTGHTKVVLSVAFSSDGQWVVSGSYDSKIIVWNVLTGKVERGPYTGHAKGVLSVDISPDGKYIVSGSQDKEIRIWNLSTGELEHGPFVGHTDAVNSVAFSPDGQKIVSGSNDRTVILWNAVTGEIDQGPLTGHLHAVYSVAFSPDAKRIVSGSLDQTLRIWHVNTGQTEQILHAHSNGGVDCVAFSPDGERIASGSQMDQTLRLWDSSSTGLNKPSDQRVPFVLQDGEVPSWNNTSIRSIAFSPDGLLVASGSNDATICLWDISTAQYTTTLVGNEDKGFKSAAFSPDGQWIAYGSCKPIRLWNLSTGKHATLTCSLSLRGHTNSVASVVFFPDGKRLVSGSEDETIRIWDTSTGELLGGPFIVKQSVCSLAVSPDGMWILCGSLEPILQLVKVSTGEVRQELTIDDQFIGSVGVSSNGLLIACGPEILLFDTLTGVMTPGRTFKDWSTSSVASVGFSPDGSQIVCASVDDNLLRIWDSSSGELEYTLPSEHTEMIDFVSFSPDGTKILSSARDRAIRVMSARPITDTTSEICFNDLSIIDRDGWIREDDDKLLLWIPTLHRPGLYHPNVPILIICDIPTRLNTSNFVHGLDWATCYTG</sequence>
<dbReference type="EMBL" id="JAFIQS010000007">
    <property type="protein sequence ID" value="KAG5167743.1"/>
    <property type="molecule type" value="Genomic_DNA"/>
</dbReference>
<keyword evidence="1 3" id="KW-0853">WD repeat</keyword>
<organism evidence="5">
    <name type="scientific">Psilocybe cubensis</name>
    <name type="common">Psychedelic mushroom</name>
    <name type="synonym">Stropharia cubensis</name>
    <dbReference type="NCBI Taxonomy" id="181762"/>
    <lineage>
        <taxon>Eukaryota</taxon>
        <taxon>Fungi</taxon>
        <taxon>Dikarya</taxon>
        <taxon>Basidiomycota</taxon>
        <taxon>Agaricomycotina</taxon>
        <taxon>Agaricomycetes</taxon>
        <taxon>Agaricomycetidae</taxon>
        <taxon>Agaricales</taxon>
        <taxon>Agaricineae</taxon>
        <taxon>Strophariaceae</taxon>
        <taxon>Psilocybe</taxon>
    </lineage>
</organism>
<reference evidence="5" key="1">
    <citation type="submission" date="2021-02" db="EMBL/GenBank/DDBJ databases">
        <title>Psilocybe cubensis genome.</title>
        <authorList>
            <person name="Mckernan K.J."/>
            <person name="Crawford S."/>
            <person name="Trippe A."/>
            <person name="Kane L.T."/>
            <person name="Mclaughlin S."/>
        </authorList>
    </citation>
    <scope>NUCLEOTIDE SEQUENCE [LARGE SCALE GENOMIC DNA]</scope>
    <source>
        <strain evidence="5">MGC-MH-2018</strain>
    </source>
</reference>
<dbReference type="PROSITE" id="PS00678">
    <property type="entry name" value="WD_REPEATS_1"/>
    <property type="match status" value="6"/>
</dbReference>
<dbReference type="SUPFAM" id="SSF52540">
    <property type="entry name" value="P-loop containing nucleoside triphosphate hydrolases"/>
    <property type="match status" value="1"/>
</dbReference>
<dbReference type="SMART" id="SM00320">
    <property type="entry name" value="WD40"/>
    <property type="match status" value="14"/>
</dbReference>
<feature type="repeat" description="WD" evidence="3">
    <location>
        <begin position="1399"/>
        <end position="1440"/>
    </location>
</feature>
<accession>A0A8H7XY34</accession>
<evidence type="ECO:0000256" key="3">
    <source>
        <dbReference type="PROSITE-ProRule" id="PRU00221"/>
    </source>
</evidence>
<name>A0A8H7XY34_PSICU</name>
<dbReference type="GO" id="GO:0005634">
    <property type="term" value="C:nucleus"/>
    <property type="evidence" value="ECO:0007669"/>
    <property type="project" value="TreeGrafter"/>
</dbReference>
<evidence type="ECO:0000256" key="2">
    <source>
        <dbReference type="ARBA" id="ARBA00022737"/>
    </source>
</evidence>
<dbReference type="Pfam" id="PF24883">
    <property type="entry name" value="NPHP3_N"/>
    <property type="match status" value="1"/>
</dbReference>
<dbReference type="PROSITE" id="PS50294">
    <property type="entry name" value="WD_REPEATS_REGION"/>
    <property type="match status" value="6"/>
</dbReference>
<evidence type="ECO:0000259" key="4">
    <source>
        <dbReference type="PROSITE" id="PS50004"/>
    </source>
</evidence>
<comment type="caution">
    <text evidence="5">The sequence shown here is derived from an EMBL/GenBank/DDBJ whole genome shotgun (WGS) entry which is preliminary data.</text>
</comment>
<feature type="repeat" description="WD" evidence="3">
    <location>
        <begin position="1000"/>
        <end position="1034"/>
    </location>
</feature>
<dbReference type="InterPro" id="IPR019775">
    <property type="entry name" value="WD40_repeat_CS"/>
</dbReference>
<dbReference type="SUPFAM" id="SSF50978">
    <property type="entry name" value="WD40 repeat-like"/>
    <property type="match status" value="2"/>
</dbReference>
<dbReference type="CDD" id="cd00200">
    <property type="entry name" value="WD40"/>
    <property type="match status" value="2"/>
</dbReference>
<proteinExistence type="predicted"/>
<dbReference type="InterPro" id="IPR000008">
    <property type="entry name" value="C2_dom"/>
</dbReference>
<dbReference type="InterPro" id="IPR035892">
    <property type="entry name" value="C2_domain_sf"/>
</dbReference>
<dbReference type="InterPro" id="IPR056884">
    <property type="entry name" value="NPHP3-like_N"/>
</dbReference>
<dbReference type="PANTHER" id="PTHR22847:SF637">
    <property type="entry name" value="WD REPEAT DOMAIN 5B"/>
    <property type="match status" value="1"/>
</dbReference>
<dbReference type="PANTHER" id="PTHR22847">
    <property type="entry name" value="WD40 REPEAT PROTEIN"/>
    <property type="match status" value="1"/>
</dbReference>
<dbReference type="PROSITE" id="PS50082">
    <property type="entry name" value="WD_REPEATS_2"/>
    <property type="match status" value="10"/>
</dbReference>
<feature type="repeat" description="WD" evidence="3">
    <location>
        <begin position="1310"/>
        <end position="1351"/>
    </location>
</feature>
<keyword evidence="2" id="KW-0677">Repeat</keyword>
<dbReference type="InterPro" id="IPR036322">
    <property type="entry name" value="WD40_repeat_dom_sf"/>
</dbReference>
<gene>
    <name evidence="5" type="ORF">JR316_008095</name>
</gene>
<feature type="domain" description="C2" evidence="4">
    <location>
        <begin position="80"/>
        <end position="203"/>
    </location>
</feature>
<dbReference type="GO" id="GO:1990234">
    <property type="term" value="C:transferase complex"/>
    <property type="evidence" value="ECO:0007669"/>
    <property type="project" value="UniProtKB-ARBA"/>
</dbReference>
<feature type="repeat" description="WD" evidence="3">
    <location>
        <begin position="1210"/>
        <end position="1251"/>
    </location>
</feature>
<dbReference type="InterPro" id="IPR020472">
    <property type="entry name" value="WD40_PAC1"/>
</dbReference>
<dbReference type="Gene3D" id="3.40.50.300">
    <property type="entry name" value="P-loop containing nucleotide triphosphate hydrolases"/>
    <property type="match status" value="1"/>
</dbReference>
<feature type="repeat" description="WD" evidence="3">
    <location>
        <begin position="1047"/>
        <end position="1079"/>
    </location>
</feature>
<evidence type="ECO:0000313" key="5">
    <source>
        <dbReference type="EMBL" id="KAG5167743.1"/>
    </source>
</evidence>
<dbReference type="PRINTS" id="PR00320">
    <property type="entry name" value="GPROTEINBRPT"/>
</dbReference>
<feature type="repeat" description="WD" evidence="3">
    <location>
        <begin position="1569"/>
        <end position="1599"/>
    </location>
</feature>
<protein>
    <recommendedName>
        <fullName evidence="4">C2 domain-containing protein</fullName>
    </recommendedName>
</protein>
<feature type="repeat" description="WD" evidence="3">
    <location>
        <begin position="1529"/>
        <end position="1567"/>
    </location>
</feature>
<dbReference type="SUPFAM" id="SSF63829">
    <property type="entry name" value="Calcium-dependent phosphotriesterase"/>
    <property type="match status" value="1"/>
</dbReference>
<dbReference type="Pfam" id="PF00400">
    <property type="entry name" value="WD40"/>
    <property type="match status" value="11"/>
</dbReference>
<feature type="repeat" description="WD" evidence="3">
    <location>
        <begin position="1124"/>
        <end position="1165"/>
    </location>
</feature>
<evidence type="ECO:0000256" key="1">
    <source>
        <dbReference type="ARBA" id="ARBA00022574"/>
    </source>
</evidence>
<dbReference type="PROSITE" id="PS50004">
    <property type="entry name" value="C2"/>
    <property type="match status" value="1"/>
</dbReference>
<dbReference type="InterPro" id="IPR001680">
    <property type="entry name" value="WD40_rpt"/>
</dbReference>
<dbReference type="InterPro" id="IPR015943">
    <property type="entry name" value="WD40/YVTN_repeat-like_dom_sf"/>
</dbReference>
<feature type="repeat" description="WD" evidence="3">
    <location>
        <begin position="1081"/>
        <end position="1122"/>
    </location>
</feature>
<dbReference type="InterPro" id="IPR027417">
    <property type="entry name" value="P-loop_NTPase"/>
</dbReference>
<dbReference type="SUPFAM" id="SSF49562">
    <property type="entry name" value="C2 domain (Calcium/lipid-binding domain, CaLB)"/>
    <property type="match status" value="1"/>
</dbReference>
<dbReference type="Gene3D" id="2.130.10.10">
    <property type="entry name" value="YVTN repeat-like/Quinoprotein amine dehydrogenase"/>
    <property type="match status" value="5"/>
</dbReference>